<dbReference type="GO" id="GO:0043139">
    <property type="term" value="F:5'-3' DNA helicase activity"/>
    <property type="evidence" value="ECO:0007669"/>
    <property type="project" value="UniProtKB-EC"/>
</dbReference>
<dbReference type="Pfam" id="PF05970">
    <property type="entry name" value="PIF1"/>
    <property type="match status" value="1"/>
</dbReference>
<reference evidence="3 4" key="1">
    <citation type="submission" date="2018-11" db="EMBL/GenBank/DDBJ databases">
        <authorList>
            <consortium name="Pathogen Informatics"/>
        </authorList>
    </citation>
    <scope>NUCLEOTIDE SEQUENCE [LARGE SCALE GENOMIC DNA]</scope>
</reference>
<feature type="domain" description="DNA helicase Pif1-like DEAD-box helicase" evidence="2">
    <location>
        <begin position="1"/>
        <end position="52"/>
    </location>
</feature>
<keyword evidence="1" id="KW-0347">Helicase</keyword>
<organism evidence="4 5">
    <name type="scientific">Heligmosomoides polygyrus</name>
    <name type="common">Parasitic roundworm</name>
    <dbReference type="NCBI Taxonomy" id="6339"/>
    <lineage>
        <taxon>Eukaryota</taxon>
        <taxon>Metazoa</taxon>
        <taxon>Ecdysozoa</taxon>
        <taxon>Nematoda</taxon>
        <taxon>Chromadorea</taxon>
        <taxon>Rhabditida</taxon>
        <taxon>Rhabditina</taxon>
        <taxon>Rhabditomorpha</taxon>
        <taxon>Strongyloidea</taxon>
        <taxon>Heligmosomidae</taxon>
        <taxon>Heligmosomoides</taxon>
    </lineage>
</organism>
<accession>A0A183F508</accession>
<keyword evidence="4" id="KW-1185">Reference proteome</keyword>
<comment type="similarity">
    <text evidence="1">Belongs to the helicase family.</text>
</comment>
<keyword evidence="1" id="KW-0233">DNA recombination</keyword>
<evidence type="ECO:0000256" key="1">
    <source>
        <dbReference type="RuleBase" id="RU363044"/>
    </source>
</evidence>
<evidence type="ECO:0000259" key="2">
    <source>
        <dbReference type="Pfam" id="PF05970"/>
    </source>
</evidence>
<keyword evidence="1" id="KW-0234">DNA repair</keyword>
<keyword evidence="1" id="KW-0067">ATP-binding</keyword>
<dbReference type="GO" id="GO:0005524">
    <property type="term" value="F:ATP binding"/>
    <property type="evidence" value="ECO:0007669"/>
    <property type="project" value="UniProtKB-KW"/>
</dbReference>
<sequence>MAPKQALEAVNSLLQDIMQKNEPFGGKIMLLGEDFGQVLPVAEKGSRRDFVENGFPILVTEKFLQMRTGTIKVPDDLICEGDVAEAIFEEALNGGNGDFWELAILTPRNVDALRMNDYVPDRL</sequence>
<dbReference type="PANTHER" id="PTHR10492:SF57">
    <property type="entry name" value="ATP-DEPENDENT DNA HELICASE"/>
    <property type="match status" value="1"/>
</dbReference>
<dbReference type="GO" id="GO:0000723">
    <property type="term" value="P:telomere maintenance"/>
    <property type="evidence" value="ECO:0007669"/>
    <property type="project" value="InterPro"/>
</dbReference>
<keyword evidence="1" id="KW-0227">DNA damage</keyword>
<dbReference type="AlphaFoldDB" id="A0A183F508"/>
<gene>
    <name evidence="3" type="ORF">HPBE_LOCUS1251</name>
</gene>
<dbReference type="PANTHER" id="PTHR10492">
    <property type="match status" value="1"/>
</dbReference>
<comment type="catalytic activity">
    <reaction evidence="1">
        <text>ATP + H2O = ADP + phosphate + H(+)</text>
        <dbReference type="Rhea" id="RHEA:13065"/>
        <dbReference type="ChEBI" id="CHEBI:15377"/>
        <dbReference type="ChEBI" id="CHEBI:15378"/>
        <dbReference type="ChEBI" id="CHEBI:30616"/>
        <dbReference type="ChEBI" id="CHEBI:43474"/>
        <dbReference type="ChEBI" id="CHEBI:456216"/>
        <dbReference type="EC" id="5.6.2.3"/>
    </reaction>
</comment>
<dbReference type="WBParaSite" id="HPBE_0000125001-mRNA-1">
    <property type="protein sequence ID" value="HPBE_0000125001-mRNA-1"/>
    <property type="gene ID" value="HPBE_0000125001"/>
</dbReference>
<dbReference type="InterPro" id="IPR010285">
    <property type="entry name" value="DNA_helicase_pif1-like_DEAD"/>
</dbReference>
<evidence type="ECO:0000313" key="5">
    <source>
        <dbReference type="WBParaSite" id="HPBE_0000125001-mRNA-1"/>
    </source>
</evidence>
<name>A0A183F508_HELPZ</name>
<dbReference type="EC" id="5.6.2.3" evidence="1"/>
<comment type="cofactor">
    <cofactor evidence="1">
        <name>Mg(2+)</name>
        <dbReference type="ChEBI" id="CHEBI:18420"/>
    </cofactor>
</comment>
<protein>
    <recommendedName>
        <fullName evidence="1">ATP-dependent DNA helicase</fullName>
        <ecNumber evidence="1">5.6.2.3</ecNumber>
    </recommendedName>
</protein>
<proteinExistence type="inferred from homology"/>
<dbReference type="GO" id="GO:0006281">
    <property type="term" value="P:DNA repair"/>
    <property type="evidence" value="ECO:0007669"/>
    <property type="project" value="UniProtKB-KW"/>
</dbReference>
<keyword evidence="1" id="KW-0547">Nucleotide-binding</keyword>
<dbReference type="GO" id="GO:0006310">
    <property type="term" value="P:DNA recombination"/>
    <property type="evidence" value="ECO:0007669"/>
    <property type="project" value="UniProtKB-KW"/>
</dbReference>
<reference evidence="5" key="2">
    <citation type="submission" date="2019-09" db="UniProtKB">
        <authorList>
            <consortium name="WormBaseParasite"/>
        </authorList>
    </citation>
    <scope>IDENTIFICATION</scope>
</reference>
<dbReference type="OrthoDB" id="5862225at2759"/>
<dbReference type="Proteomes" id="UP000050761">
    <property type="component" value="Unassembled WGS sequence"/>
</dbReference>
<keyword evidence="1" id="KW-0378">Hydrolase</keyword>
<evidence type="ECO:0000313" key="4">
    <source>
        <dbReference type="Proteomes" id="UP000050761"/>
    </source>
</evidence>
<dbReference type="GO" id="GO:0016787">
    <property type="term" value="F:hydrolase activity"/>
    <property type="evidence" value="ECO:0007669"/>
    <property type="project" value="UniProtKB-KW"/>
</dbReference>
<accession>A0A3P7UFL2</accession>
<dbReference type="EMBL" id="UZAH01001283">
    <property type="protein sequence ID" value="VDO19633.1"/>
    <property type="molecule type" value="Genomic_DNA"/>
</dbReference>
<evidence type="ECO:0000313" key="3">
    <source>
        <dbReference type="EMBL" id="VDO19633.1"/>
    </source>
</evidence>